<dbReference type="AlphaFoldDB" id="A0A8X6JGS5"/>
<reference evidence="1" key="1">
    <citation type="submission" date="2020-07" db="EMBL/GenBank/DDBJ databases">
        <title>Multicomponent nature underlies the extraordinary mechanical properties of spider dragline silk.</title>
        <authorList>
            <person name="Kono N."/>
            <person name="Nakamura H."/>
            <person name="Mori M."/>
            <person name="Yoshida Y."/>
            <person name="Ohtoshi R."/>
            <person name="Malay A.D."/>
            <person name="Moran D.A.P."/>
            <person name="Tomita M."/>
            <person name="Numata K."/>
            <person name="Arakawa K."/>
        </authorList>
    </citation>
    <scope>NUCLEOTIDE SEQUENCE</scope>
</reference>
<organism evidence="1 2">
    <name type="scientific">Trichonephila clavata</name>
    <name type="common">Joro spider</name>
    <name type="synonym">Nephila clavata</name>
    <dbReference type="NCBI Taxonomy" id="2740835"/>
    <lineage>
        <taxon>Eukaryota</taxon>
        <taxon>Metazoa</taxon>
        <taxon>Ecdysozoa</taxon>
        <taxon>Arthropoda</taxon>
        <taxon>Chelicerata</taxon>
        <taxon>Arachnida</taxon>
        <taxon>Araneae</taxon>
        <taxon>Araneomorphae</taxon>
        <taxon>Entelegynae</taxon>
        <taxon>Araneoidea</taxon>
        <taxon>Nephilidae</taxon>
        <taxon>Trichonephila</taxon>
    </lineage>
</organism>
<accession>A0A8X6JGS5</accession>
<comment type="caution">
    <text evidence="1">The sequence shown here is derived from an EMBL/GenBank/DDBJ whole genome shotgun (WGS) entry which is preliminary data.</text>
</comment>
<proteinExistence type="predicted"/>
<evidence type="ECO:0000313" key="1">
    <source>
        <dbReference type="EMBL" id="GFR05871.1"/>
    </source>
</evidence>
<name>A0A8X6JGS5_TRICU</name>
<sequence length="186" mass="21288">MPFQVKKNSQKHVVIVSIDVHHRHDSQVSQILNPDKASDIKKAQQKNLECKKNKPPAERMPEYRARKKVRIQLTSDSPSVVHHQDDGILQADDNLNKWHAFVGLPCQDINATCKRTPAKRMRDYRARKKIYLQSNSDSSSVVYHQDDEISISDDNLNSSHELVGLPCEDINAARKKTPADRLRDFA</sequence>
<dbReference type="EMBL" id="BMAO01006073">
    <property type="protein sequence ID" value="GFR05871.1"/>
    <property type="molecule type" value="Genomic_DNA"/>
</dbReference>
<protein>
    <submittedName>
        <fullName evidence="1">Uncharacterized protein</fullName>
    </submittedName>
</protein>
<gene>
    <name evidence="1" type="ORF">TNCT_563741</name>
</gene>
<dbReference type="OrthoDB" id="8063574at2759"/>
<evidence type="ECO:0000313" key="2">
    <source>
        <dbReference type="Proteomes" id="UP000887116"/>
    </source>
</evidence>
<keyword evidence="2" id="KW-1185">Reference proteome</keyword>
<dbReference type="Proteomes" id="UP000887116">
    <property type="component" value="Unassembled WGS sequence"/>
</dbReference>